<keyword evidence="10" id="KW-1185">Reference proteome</keyword>
<dbReference type="InterPro" id="IPR001382">
    <property type="entry name" value="Glyco_hydro_47"/>
</dbReference>
<dbReference type="GO" id="GO:0005975">
    <property type="term" value="P:carbohydrate metabolic process"/>
    <property type="evidence" value="ECO:0007669"/>
    <property type="project" value="InterPro"/>
</dbReference>
<dbReference type="Pfam" id="PF01532">
    <property type="entry name" value="Glyco_hydro_47"/>
    <property type="match status" value="1"/>
</dbReference>
<keyword evidence="7" id="KW-0326">Glycosidase</keyword>
<dbReference type="RefSeq" id="XP_003685119.1">
    <property type="nucleotide sequence ID" value="XM_003685071.1"/>
</dbReference>
<evidence type="ECO:0000256" key="3">
    <source>
        <dbReference type="ARBA" id="ARBA00007658"/>
    </source>
</evidence>
<evidence type="ECO:0000256" key="2">
    <source>
        <dbReference type="ARBA" id="ARBA00004922"/>
    </source>
</evidence>
<keyword evidence="8" id="KW-0472">Membrane</keyword>
<dbReference type="GO" id="GO:0004571">
    <property type="term" value="F:mannosyl-oligosaccharide 1,2-alpha-mannosidase activity"/>
    <property type="evidence" value="ECO:0007669"/>
    <property type="project" value="InterPro"/>
</dbReference>
<comment type="similarity">
    <text evidence="3 7">Belongs to the glycosyl hydrolase 47 family.</text>
</comment>
<dbReference type="HOGENOM" id="CLU_022261_0_0_1"/>
<dbReference type="GeneID" id="11531073"/>
<comment type="cofactor">
    <cofactor evidence="1 6">
        <name>Ca(2+)</name>
        <dbReference type="ChEBI" id="CHEBI:29108"/>
    </cofactor>
</comment>
<comment type="pathway">
    <text evidence="2">Protein modification; protein glycosylation.</text>
</comment>
<dbReference type="PANTHER" id="PTHR11742:SF103">
    <property type="entry name" value="ENDOPLASMIC RETICULUM MANNOSIDASE MNL2-RELATED"/>
    <property type="match status" value="1"/>
</dbReference>
<evidence type="ECO:0000256" key="7">
    <source>
        <dbReference type="RuleBase" id="RU361193"/>
    </source>
</evidence>
<dbReference type="Gene3D" id="1.50.10.10">
    <property type="match status" value="1"/>
</dbReference>
<dbReference type="GO" id="GO:0016020">
    <property type="term" value="C:membrane"/>
    <property type="evidence" value="ECO:0007669"/>
    <property type="project" value="InterPro"/>
</dbReference>
<keyword evidence="8" id="KW-0812">Transmembrane</keyword>
<evidence type="ECO:0000313" key="10">
    <source>
        <dbReference type="Proteomes" id="UP000005666"/>
    </source>
</evidence>
<keyword evidence="8" id="KW-1133">Transmembrane helix</keyword>
<keyword evidence="5" id="KW-1015">Disulfide bond</keyword>
<sequence length="858" mass="98421">MKYTKIVLSTIRRVRSILPLCITIGLLFYYTFQNEINTLNSYAENEVMPSISNDMHGVIQDPLNNTHDMNNNKNVGNNYEEKIKNKHEDHEASIHTTDSKKATSKIDLSDPKVLRVKNRYFPLLISNFTQEKFTHNYDIAQDLWLNSLLTTKVKYPLLFELDLPTRISKSEKELSSKNNEQAYLTEVQNPVIDPSVDTSQYESLLVEVKNLLSKALENDQVMIKSKQALNEAKGNQGKGFLWPIKLLDMLDSLYLMNENNIFNEALSIIKEIDFRLPPSSISFVDIPDLITRALGGLLSAYELSEEPILLSQAKVLADFTLRAFDTPNGIPIMPYPWQSLYQNRFPYRVGDAGSISKMALEFSRISQLSQDNRYFSAVFEVMHTLTKSKDEFAIDYMFPEEVDPSGCKILTENEIWRGSHGRGTVMKSINEDFSFVHCEQKGTLKVSQPNAADKQELFVINEKTIPVYENLIKLYHLFDNHDIIKDMEKQIEKHKLENDSKENVADTNAKEAMNVDGNSVSHSKLVKKSAQDVIQGTLTTKKAFTEAMDHIIRLMKFHPKTPFSKKLTLLSSLQTRSSYSPSKNELRVKMRRHQDMYAYSCELPSTLALGSRLFNMTNYMDFASELTESCYILSSFFDGAMPDHMYFDACSKDDPTCTFSIESKIASITAGNYQYSPSDFNYIDSNEVKISENLQTKNTISDPELSRINRVLIFVGSKDANYVSLGKSDLNEKKSVWSNRPEDPLWINKMSDKKLLSPHTIKSLFYMYRVSGDEKWREMGKELFLKVVNTLKKNNQKAKGLWDVHEIEGTDSDAYIPIPSSFYSQTLKYYYLLFSNKKEFSLDDYILTTGGHFIKKDN</sequence>
<dbReference type="SUPFAM" id="SSF48225">
    <property type="entry name" value="Seven-hairpin glycosidases"/>
    <property type="match status" value="1"/>
</dbReference>
<dbReference type="eggNOG" id="KOG2204">
    <property type="taxonomic scope" value="Eukaryota"/>
</dbReference>
<dbReference type="InterPro" id="IPR012341">
    <property type="entry name" value="6hp_glycosidase-like_sf"/>
</dbReference>
<dbReference type="EMBL" id="HE612859">
    <property type="protein sequence ID" value="CCE62685.1"/>
    <property type="molecule type" value="Genomic_DNA"/>
</dbReference>
<dbReference type="Proteomes" id="UP000005666">
    <property type="component" value="Chromosome 4"/>
</dbReference>
<keyword evidence="6" id="KW-0106">Calcium</keyword>
<name>G8BS64_TETPH</name>
<dbReference type="AlphaFoldDB" id="G8BS64"/>
<keyword evidence="6" id="KW-0479">Metal-binding</keyword>
<dbReference type="PANTHER" id="PTHR11742">
    <property type="entry name" value="MANNOSYL-OLIGOSACCHARIDE ALPHA-1,2-MANNOSIDASE-RELATED"/>
    <property type="match status" value="1"/>
</dbReference>
<dbReference type="STRING" id="1071381.G8BS64"/>
<evidence type="ECO:0000313" key="9">
    <source>
        <dbReference type="EMBL" id="CCE62685.1"/>
    </source>
</evidence>
<dbReference type="OrthoDB" id="8118055at2759"/>
<proteinExistence type="inferred from homology"/>
<dbReference type="PRINTS" id="PR00747">
    <property type="entry name" value="GLYHDRLASE47"/>
</dbReference>
<organism evidence="9 10">
    <name type="scientific">Tetrapisispora phaffii (strain ATCC 24235 / CBS 4417 / NBRC 1672 / NRRL Y-8282 / UCD 70-5)</name>
    <name type="common">Yeast</name>
    <name type="synonym">Fabospora phaffii</name>
    <dbReference type="NCBI Taxonomy" id="1071381"/>
    <lineage>
        <taxon>Eukaryota</taxon>
        <taxon>Fungi</taxon>
        <taxon>Dikarya</taxon>
        <taxon>Ascomycota</taxon>
        <taxon>Saccharomycotina</taxon>
        <taxon>Saccharomycetes</taxon>
        <taxon>Saccharomycetales</taxon>
        <taxon>Saccharomycetaceae</taxon>
        <taxon>Tetrapisispora</taxon>
    </lineage>
</organism>
<evidence type="ECO:0000256" key="6">
    <source>
        <dbReference type="PIRSR" id="PIRSR601382-2"/>
    </source>
</evidence>
<accession>G8BS64</accession>
<feature type="transmembrane region" description="Helical" evidence="8">
    <location>
        <begin position="12"/>
        <end position="32"/>
    </location>
</feature>
<evidence type="ECO:0000256" key="1">
    <source>
        <dbReference type="ARBA" id="ARBA00001913"/>
    </source>
</evidence>
<evidence type="ECO:0000256" key="4">
    <source>
        <dbReference type="ARBA" id="ARBA00022801"/>
    </source>
</evidence>
<dbReference type="EC" id="3.2.1.-" evidence="7"/>
<reference evidence="9 10" key="1">
    <citation type="journal article" date="2011" name="Proc. Natl. Acad. Sci. U.S.A.">
        <title>Evolutionary erosion of yeast sex chromosomes by mating-type switching accidents.</title>
        <authorList>
            <person name="Gordon J.L."/>
            <person name="Armisen D."/>
            <person name="Proux-Wera E."/>
            <person name="Oheigeartaigh S.S."/>
            <person name="Byrne K.P."/>
            <person name="Wolfe K.H."/>
        </authorList>
    </citation>
    <scope>NUCLEOTIDE SEQUENCE [LARGE SCALE GENOMIC DNA]</scope>
    <source>
        <strain evidence="10">ATCC 24235 / CBS 4417 / NBRC 1672 / NRRL Y-8282 / UCD 70-5</strain>
    </source>
</reference>
<protein>
    <recommendedName>
        <fullName evidence="7">alpha-1,2-Mannosidase</fullName>
        <ecNumber evidence="7">3.2.1.-</ecNumber>
    </recommendedName>
</protein>
<evidence type="ECO:0000256" key="8">
    <source>
        <dbReference type="SAM" id="Phobius"/>
    </source>
</evidence>
<dbReference type="KEGG" id="tpf:TPHA_0D00420"/>
<dbReference type="GO" id="GO:0036503">
    <property type="term" value="P:ERAD pathway"/>
    <property type="evidence" value="ECO:0007669"/>
    <property type="project" value="EnsemblFungi"/>
</dbReference>
<feature type="binding site" evidence="6">
    <location>
        <position position="849"/>
    </location>
    <ligand>
        <name>Ca(2+)</name>
        <dbReference type="ChEBI" id="CHEBI:29108"/>
    </ligand>
</feature>
<gene>
    <name evidence="9" type="primary">TPHA0D00420</name>
    <name evidence="9" type="ordered locus">TPHA_0D00420</name>
</gene>
<dbReference type="GO" id="GO:0005509">
    <property type="term" value="F:calcium ion binding"/>
    <property type="evidence" value="ECO:0007669"/>
    <property type="project" value="InterPro"/>
</dbReference>
<dbReference type="InterPro" id="IPR050749">
    <property type="entry name" value="Glycosyl_Hydrolase_47"/>
</dbReference>
<dbReference type="InterPro" id="IPR036026">
    <property type="entry name" value="Seven-hairpin_glycosidases"/>
</dbReference>
<dbReference type="GO" id="GO:0005783">
    <property type="term" value="C:endoplasmic reticulum"/>
    <property type="evidence" value="ECO:0007669"/>
    <property type="project" value="EnsemblFungi"/>
</dbReference>
<keyword evidence="4 7" id="KW-0378">Hydrolase</keyword>
<evidence type="ECO:0000256" key="5">
    <source>
        <dbReference type="ARBA" id="ARBA00023157"/>
    </source>
</evidence>
<dbReference type="OMA" id="YYTFENE"/>